<dbReference type="InterPro" id="IPR002401">
    <property type="entry name" value="Cyt_P450_E_grp-I"/>
</dbReference>
<evidence type="ECO:0000256" key="6">
    <source>
        <dbReference type="ARBA" id="ARBA00022692"/>
    </source>
</evidence>
<evidence type="ECO:0000256" key="7">
    <source>
        <dbReference type="ARBA" id="ARBA00022723"/>
    </source>
</evidence>
<comment type="similarity">
    <text evidence="4 15">Belongs to the cytochrome P450 family.</text>
</comment>
<dbReference type="GO" id="GO:0020037">
    <property type="term" value="F:heme binding"/>
    <property type="evidence" value="ECO:0007669"/>
    <property type="project" value="InterPro"/>
</dbReference>
<dbReference type="Proteomes" id="UP000515123">
    <property type="component" value="Linkage group 19"/>
</dbReference>
<feature type="transmembrane region" description="Helical" evidence="17">
    <location>
        <begin position="6"/>
        <end position="27"/>
    </location>
</feature>
<evidence type="ECO:0000256" key="1">
    <source>
        <dbReference type="ARBA" id="ARBA00001971"/>
    </source>
</evidence>
<feature type="binding site" description="axial binding residue" evidence="14">
    <location>
        <position position="461"/>
    </location>
    <ligand>
        <name>heme</name>
        <dbReference type="ChEBI" id="CHEBI:30413"/>
    </ligand>
    <ligandPart>
        <name>Fe</name>
        <dbReference type="ChEBI" id="CHEBI:18248"/>
    </ligandPart>
</feature>
<comment type="cofactor">
    <cofactor evidence="1 14">
        <name>heme</name>
        <dbReference type="ChEBI" id="CHEBI:30413"/>
    </cofactor>
</comment>
<dbReference type="SUPFAM" id="SSF48264">
    <property type="entry name" value="Cytochrome P450"/>
    <property type="match status" value="1"/>
</dbReference>
<feature type="compositionally biased region" description="Basic and acidic residues" evidence="16">
    <location>
        <begin position="262"/>
        <end position="273"/>
    </location>
</feature>
<keyword evidence="13" id="KW-0284">Flavonoid biosynthesis</keyword>
<evidence type="ECO:0000256" key="16">
    <source>
        <dbReference type="SAM" id="MobiDB-lite"/>
    </source>
</evidence>
<evidence type="ECO:0000256" key="3">
    <source>
        <dbReference type="ARBA" id="ARBA00004966"/>
    </source>
</evidence>
<keyword evidence="18" id="KW-1185">Reference proteome</keyword>
<feature type="region of interest" description="Disordered" evidence="16">
    <location>
        <begin position="262"/>
        <end position="283"/>
    </location>
</feature>
<evidence type="ECO:0000256" key="14">
    <source>
        <dbReference type="PIRSR" id="PIRSR602401-1"/>
    </source>
</evidence>
<dbReference type="CDD" id="cd20655">
    <property type="entry name" value="CYP93"/>
    <property type="match status" value="1"/>
</dbReference>
<comment type="pathway">
    <text evidence="3">Secondary metabolite biosynthesis; flavonoid biosynthesis.</text>
</comment>
<evidence type="ECO:0000256" key="10">
    <source>
        <dbReference type="ARBA" id="ARBA00023004"/>
    </source>
</evidence>
<keyword evidence="12 17" id="KW-0472">Membrane</keyword>
<evidence type="ECO:0000256" key="8">
    <source>
        <dbReference type="ARBA" id="ARBA00022989"/>
    </source>
</evidence>
<proteinExistence type="inferred from homology"/>
<keyword evidence="11 15" id="KW-0503">Monooxygenase</keyword>
<dbReference type="PRINTS" id="PR00463">
    <property type="entry name" value="EP450I"/>
</dbReference>
<dbReference type="FunFam" id="1.10.630.10:FF:000019">
    <property type="entry name" value="Cytochrome P450 family protein"/>
    <property type="match status" value="1"/>
</dbReference>
<evidence type="ECO:0000256" key="4">
    <source>
        <dbReference type="ARBA" id="ARBA00010617"/>
    </source>
</evidence>
<name>A0A6P5GML6_ANACO</name>
<evidence type="ECO:0000256" key="11">
    <source>
        <dbReference type="ARBA" id="ARBA00023033"/>
    </source>
</evidence>
<dbReference type="GO" id="GO:0005506">
    <property type="term" value="F:iron ion binding"/>
    <property type="evidence" value="ECO:0007669"/>
    <property type="project" value="InterPro"/>
</dbReference>
<feature type="compositionally biased region" description="Acidic residues" evidence="16">
    <location>
        <begin position="274"/>
        <end position="283"/>
    </location>
</feature>
<keyword evidence="9 15" id="KW-0560">Oxidoreductase</keyword>
<gene>
    <name evidence="19" type="primary">LOC109724672</name>
</gene>
<evidence type="ECO:0000256" key="2">
    <source>
        <dbReference type="ARBA" id="ARBA00004167"/>
    </source>
</evidence>
<dbReference type="RefSeq" id="XP_020109154.1">
    <property type="nucleotide sequence ID" value="XM_020253565.1"/>
</dbReference>
<evidence type="ECO:0000256" key="9">
    <source>
        <dbReference type="ARBA" id="ARBA00023002"/>
    </source>
</evidence>
<dbReference type="GO" id="GO:0004497">
    <property type="term" value="F:monooxygenase activity"/>
    <property type="evidence" value="ECO:0007669"/>
    <property type="project" value="UniProtKB-KW"/>
</dbReference>
<reference evidence="19" key="2">
    <citation type="submission" date="2025-08" db="UniProtKB">
        <authorList>
            <consortium name="RefSeq"/>
        </authorList>
    </citation>
    <scope>IDENTIFICATION</scope>
    <source>
        <tissue evidence="19">Leaf</tissue>
    </source>
</reference>
<keyword evidence="8 17" id="KW-1133">Transmembrane helix</keyword>
<evidence type="ECO:0000256" key="15">
    <source>
        <dbReference type="RuleBase" id="RU000461"/>
    </source>
</evidence>
<dbReference type="PRINTS" id="PR00385">
    <property type="entry name" value="P450"/>
</dbReference>
<evidence type="ECO:0000256" key="17">
    <source>
        <dbReference type="SAM" id="Phobius"/>
    </source>
</evidence>
<dbReference type="Gene3D" id="1.10.630.10">
    <property type="entry name" value="Cytochrome P450"/>
    <property type="match status" value="1"/>
</dbReference>
<keyword evidence="7 14" id="KW-0479">Metal-binding</keyword>
<protein>
    <submittedName>
        <fullName evidence="19">3,9-dihydroxypterocarpan 6A-monooxygenase-like</fullName>
    </submittedName>
</protein>
<organism evidence="18 19">
    <name type="scientific">Ananas comosus</name>
    <name type="common">Pineapple</name>
    <name type="synonym">Ananas ananas</name>
    <dbReference type="NCBI Taxonomy" id="4615"/>
    <lineage>
        <taxon>Eukaryota</taxon>
        <taxon>Viridiplantae</taxon>
        <taxon>Streptophyta</taxon>
        <taxon>Embryophyta</taxon>
        <taxon>Tracheophyta</taxon>
        <taxon>Spermatophyta</taxon>
        <taxon>Magnoliopsida</taxon>
        <taxon>Liliopsida</taxon>
        <taxon>Poales</taxon>
        <taxon>Bromeliaceae</taxon>
        <taxon>Bromelioideae</taxon>
        <taxon>Ananas</taxon>
    </lineage>
</organism>
<dbReference type="PROSITE" id="PS00086">
    <property type="entry name" value="CYTOCHROME_P450"/>
    <property type="match status" value="1"/>
</dbReference>
<dbReference type="InterPro" id="IPR001128">
    <property type="entry name" value="Cyt_P450"/>
</dbReference>
<evidence type="ECO:0000256" key="12">
    <source>
        <dbReference type="ARBA" id="ARBA00023136"/>
    </source>
</evidence>
<evidence type="ECO:0000313" key="18">
    <source>
        <dbReference type="Proteomes" id="UP000515123"/>
    </source>
</evidence>
<dbReference type="Pfam" id="PF00067">
    <property type="entry name" value="p450"/>
    <property type="match status" value="1"/>
</dbReference>
<dbReference type="GO" id="GO:0016705">
    <property type="term" value="F:oxidoreductase activity, acting on paired donors, with incorporation or reduction of molecular oxygen"/>
    <property type="evidence" value="ECO:0007669"/>
    <property type="project" value="InterPro"/>
</dbReference>
<keyword evidence="5 14" id="KW-0349">Heme</keyword>
<dbReference type="PANTHER" id="PTHR47944">
    <property type="entry name" value="CYTOCHROME P450 98A9"/>
    <property type="match status" value="1"/>
</dbReference>
<keyword evidence="6 17" id="KW-0812">Transmembrane</keyword>
<dbReference type="InterPro" id="IPR036396">
    <property type="entry name" value="Cyt_P450_sf"/>
</dbReference>
<sequence length="521" mass="57464">MAMDELKPYSVVVVVILPIVVVFFFLLRPRRGGAGPRALPVVGHLHLLAPLPHRALAELAGRHRGAPLLRLRLGAVPCAAACSAAAAAALLRGAHDPRVSDRPAGAAVRRLTYGGADFSFAPLGPYWRFVKKLCVDRLLGAPTLARLRRVRTEELQAMLAAVRRNAEENAAIDVGRELIRLTNNVISRMMMGRRSSGTDEEAEDVRKVVGEVAELAGKFNVSDYIGFCKNWDLQGFNKRLDDVHRRFDAMVEKAIKEKEAARAKARERQTRKEEEEEEEEDDAGKDLLDILLDIYEDEGAEMRLSRENIKAFILDIFVAGTDTSAITIEWALAELINHPDILRKAVAEIDSVVGKHRLVNESDIPNLPYLQAIVKETLRLHPTGPLIVRKSSADCTVGGCHIPAGTTLFVNVWAIGRDPEHYKDPSEFRPERFLQGGEQYGVDVRGQHFHFIPFGTGRRSCPGTSLAMLLVQAALGAMLQCFEWRVEGGTVDMAEGPGITLPRASPLVCTPVVRLDPFPLP</sequence>
<feature type="transmembrane region" description="Helical" evidence="17">
    <location>
        <begin position="71"/>
        <end position="91"/>
    </location>
</feature>
<dbReference type="GO" id="GO:0016020">
    <property type="term" value="C:membrane"/>
    <property type="evidence" value="ECO:0007669"/>
    <property type="project" value="UniProtKB-SubCell"/>
</dbReference>
<keyword evidence="10 14" id="KW-0408">Iron</keyword>
<dbReference type="GeneID" id="109724672"/>
<evidence type="ECO:0000313" key="19">
    <source>
        <dbReference type="RefSeq" id="XP_020109154.1"/>
    </source>
</evidence>
<dbReference type="GO" id="GO:0009813">
    <property type="term" value="P:flavonoid biosynthetic process"/>
    <property type="evidence" value="ECO:0007669"/>
    <property type="project" value="UniProtKB-KW"/>
</dbReference>
<evidence type="ECO:0000256" key="5">
    <source>
        <dbReference type="ARBA" id="ARBA00022617"/>
    </source>
</evidence>
<dbReference type="AlphaFoldDB" id="A0A6P5GML6"/>
<dbReference type="InterPro" id="IPR017972">
    <property type="entry name" value="Cyt_P450_CS"/>
</dbReference>
<reference evidence="18" key="1">
    <citation type="journal article" date="2015" name="Nat. Genet.">
        <title>The pineapple genome and the evolution of CAM photosynthesis.</title>
        <authorList>
            <person name="Ming R."/>
            <person name="VanBuren R."/>
            <person name="Wai C.M."/>
            <person name="Tang H."/>
            <person name="Schatz M.C."/>
            <person name="Bowers J.E."/>
            <person name="Lyons E."/>
            <person name="Wang M.L."/>
            <person name="Chen J."/>
            <person name="Biggers E."/>
            <person name="Zhang J."/>
            <person name="Huang L."/>
            <person name="Zhang L."/>
            <person name="Miao W."/>
            <person name="Zhang J."/>
            <person name="Ye Z."/>
            <person name="Miao C."/>
            <person name="Lin Z."/>
            <person name="Wang H."/>
            <person name="Zhou H."/>
            <person name="Yim W.C."/>
            <person name="Priest H.D."/>
            <person name="Zheng C."/>
            <person name="Woodhouse M."/>
            <person name="Edger P.P."/>
            <person name="Guyot R."/>
            <person name="Guo H.B."/>
            <person name="Guo H."/>
            <person name="Zheng G."/>
            <person name="Singh R."/>
            <person name="Sharma A."/>
            <person name="Min X."/>
            <person name="Zheng Y."/>
            <person name="Lee H."/>
            <person name="Gurtowski J."/>
            <person name="Sedlazeck F.J."/>
            <person name="Harkess A."/>
            <person name="McKain M.R."/>
            <person name="Liao Z."/>
            <person name="Fang J."/>
            <person name="Liu J."/>
            <person name="Zhang X."/>
            <person name="Zhang Q."/>
            <person name="Hu W."/>
            <person name="Qin Y."/>
            <person name="Wang K."/>
            <person name="Chen L.Y."/>
            <person name="Shirley N."/>
            <person name="Lin Y.R."/>
            <person name="Liu L.Y."/>
            <person name="Hernandez A.G."/>
            <person name="Wright C.L."/>
            <person name="Bulone V."/>
            <person name="Tuskan G.A."/>
            <person name="Heath K."/>
            <person name="Zee F."/>
            <person name="Moore P.H."/>
            <person name="Sunkar R."/>
            <person name="Leebens-Mack J.H."/>
            <person name="Mockler T."/>
            <person name="Bennetzen J.L."/>
            <person name="Freeling M."/>
            <person name="Sankoff D."/>
            <person name="Paterson A.H."/>
            <person name="Zhu X."/>
            <person name="Yang X."/>
            <person name="Smith J.A."/>
            <person name="Cushman J.C."/>
            <person name="Paull R.E."/>
            <person name="Yu Q."/>
        </authorList>
    </citation>
    <scope>NUCLEOTIDE SEQUENCE [LARGE SCALE GENOMIC DNA]</scope>
    <source>
        <strain evidence="18">cv. F153</strain>
    </source>
</reference>
<dbReference type="Gramene" id="Aco015659.1.mrna1">
    <property type="protein sequence ID" value="Aco015659.1.mrna1"/>
    <property type="gene ID" value="Aco015659.1.path1"/>
</dbReference>
<comment type="subcellular location">
    <subcellularLocation>
        <location evidence="2">Membrane</location>
        <topology evidence="2">Single-pass membrane protein</topology>
    </subcellularLocation>
</comment>
<dbReference type="OrthoDB" id="1103324at2759"/>
<dbReference type="PANTHER" id="PTHR47944:SF17">
    <property type="entry name" value="3,9-DIHYDROXYPTEROCARPAN 6A-MONOOXYGENASE"/>
    <property type="match status" value="1"/>
</dbReference>
<accession>A0A6P5GML6</accession>
<evidence type="ECO:0000256" key="13">
    <source>
        <dbReference type="ARBA" id="ARBA00023241"/>
    </source>
</evidence>